<evidence type="ECO:0000259" key="4">
    <source>
        <dbReference type="Pfam" id="PF10644"/>
    </source>
</evidence>
<dbReference type="Gene3D" id="3.40.50.1440">
    <property type="entry name" value="Tubulin/FtsZ, GTPase domain"/>
    <property type="match status" value="1"/>
</dbReference>
<dbReference type="PANTHER" id="PTHR13391">
    <property type="entry name" value="MITOCHONDRIAL DISTRIBUTION REGULATOR MISATO"/>
    <property type="match status" value="1"/>
</dbReference>
<organism evidence="6 7">
    <name type="scientific">Mikania micrantha</name>
    <name type="common">bitter vine</name>
    <dbReference type="NCBI Taxonomy" id="192012"/>
    <lineage>
        <taxon>Eukaryota</taxon>
        <taxon>Viridiplantae</taxon>
        <taxon>Streptophyta</taxon>
        <taxon>Embryophyta</taxon>
        <taxon>Tracheophyta</taxon>
        <taxon>Spermatophyta</taxon>
        <taxon>Magnoliopsida</taxon>
        <taxon>eudicotyledons</taxon>
        <taxon>Gunneridae</taxon>
        <taxon>Pentapetalae</taxon>
        <taxon>asterids</taxon>
        <taxon>campanulids</taxon>
        <taxon>Asterales</taxon>
        <taxon>Asteraceae</taxon>
        <taxon>Asteroideae</taxon>
        <taxon>Heliantheae alliance</taxon>
        <taxon>Eupatorieae</taxon>
        <taxon>Mikania</taxon>
    </lineage>
</organism>
<comment type="caution">
    <text evidence="6">The sequence shown here is derived from an EMBL/GenBank/DDBJ whole genome shotgun (WGS) entry which is preliminary data.</text>
</comment>
<dbReference type="Pfam" id="PF14881">
    <property type="entry name" value="Tubulin_3"/>
    <property type="match status" value="2"/>
</dbReference>
<evidence type="ECO:0008006" key="8">
    <source>
        <dbReference type="Google" id="ProtNLM"/>
    </source>
</evidence>
<evidence type="ECO:0000256" key="2">
    <source>
        <dbReference type="ARBA" id="ARBA00008507"/>
    </source>
</evidence>
<dbReference type="InterPro" id="IPR049942">
    <property type="entry name" value="DML1/Misato"/>
</dbReference>
<feature type="domain" description="DML1/Misato tubulin" evidence="5">
    <location>
        <begin position="286"/>
        <end position="352"/>
    </location>
</feature>
<gene>
    <name evidence="6" type="ORF">E3N88_20170</name>
</gene>
<reference evidence="6 7" key="1">
    <citation type="submission" date="2019-05" db="EMBL/GenBank/DDBJ databases">
        <title>Mikania micrantha, genome provides insights into the molecular mechanism of rapid growth.</title>
        <authorList>
            <person name="Liu B."/>
        </authorList>
    </citation>
    <scope>NUCLEOTIDE SEQUENCE [LARGE SCALE GENOMIC DNA]</scope>
    <source>
        <strain evidence="6">NLD-2019</strain>
        <tissue evidence="6">Leaf</tissue>
    </source>
</reference>
<dbReference type="AlphaFoldDB" id="A0A5N6NIN7"/>
<dbReference type="InterPro" id="IPR036525">
    <property type="entry name" value="Tubulin/FtsZ_GTPase_sf"/>
</dbReference>
<feature type="domain" description="DML1/Misato tubulin" evidence="5">
    <location>
        <begin position="375"/>
        <end position="491"/>
    </location>
</feature>
<feature type="domain" description="Misato Segment II tubulin-like" evidence="4">
    <location>
        <begin position="145"/>
        <end position="264"/>
    </location>
</feature>
<dbReference type="InterPro" id="IPR019605">
    <property type="entry name" value="Misato_II_tubulin-like"/>
</dbReference>
<dbReference type="CDD" id="cd06060">
    <property type="entry name" value="misato"/>
    <property type="match status" value="1"/>
</dbReference>
<dbReference type="OrthoDB" id="271881at2759"/>
<dbReference type="SUPFAM" id="SSF52490">
    <property type="entry name" value="Tubulin nucleotide-binding domain-like"/>
    <property type="match status" value="2"/>
</dbReference>
<sequence length="733" mass="81600">MVRDSAMFEEPTEGSVSIRHRRVRPVRFKVLGFGYIVVRFGSASHEGSPALGFATVHEREMNKTERQHMAFCKIIWVVHDWLCCKLPAFTSANCHGTCEQLYHTVAVTTKPQPDRHCTAPASVSGITVHRFFACSQSLLLEENMKELVTFQVGSYANFIGSHFWNFQDELLGLLEDPQAHLVFKNQNLDMDVLYRTGETQQGIPTYTPRMISVDFQGSLGSMSSCGTLYNHNPSPSSGVVTWKGKVSTQTSVPYKKNLFLQRLNDEGQEANGGEILDTDVVKSLEDGVQFWTDFSKVHYHPQSLFELNGLWLDPKEFNNYGIGRNTVSEGLQGEEINERLRFFMEECDHVQVYYLTCRYYFASAFFFLFCNILYQGIQFIVDDTGGFSGVAAYLLENIQDEYANVPVLLYSVRSPTSYNNHTTRKLSITSNLHEAVSFSALSSLCKLIVPVGLPSLGESRVSQHLNVENENPYQSSAIYASAIHSITLPFRMKKMGPTGESSNESGVMDLYECIHMLAGQGRQNPVGILDAVMPPPSMAGIQFQQPLLRNLESLTPETAQDVDDVQAIESMIVHGALGAGNQEASVSEVREAVETEYENTSSTRPRFSHLSVSHCPLPIPLPFPSIFNKLVGKRGDLLLSGPTVSGSCLRRGPLDVDSIPMAARLRSSTAILPFLENRLGYIRKFGIERGSIGATMLTSWGFGREEIEDIGENLSKMVLALNPQQEYSSDDSD</sequence>
<name>A0A5N6NIN7_9ASTR</name>
<proteinExistence type="inferred from homology"/>
<dbReference type="Proteomes" id="UP000326396">
    <property type="component" value="Linkage Group LG19"/>
</dbReference>
<dbReference type="GO" id="GO:0005739">
    <property type="term" value="C:mitochondrion"/>
    <property type="evidence" value="ECO:0007669"/>
    <property type="project" value="UniProtKB-SubCell"/>
</dbReference>
<comment type="subcellular location">
    <subcellularLocation>
        <location evidence="1">Mitochondrion</location>
    </subcellularLocation>
</comment>
<accession>A0A5N6NIN7</accession>
<keyword evidence="3" id="KW-0496">Mitochondrion</keyword>
<dbReference type="Pfam" id="PF10644">
    <property type="entry name" value="Misat_Tub_SegII"/>
    <property type="match status" value="1"/>
</dbReference>
<evidence type="ECO:0000256" key="1">
    <source>
        <dbReference type="ARBA" id="ARBA00004173"/>
    </source>
</evidence>
<comment type="similarity">
    <text evidence="2">Belongs to the misato family.</text>
</comment>
<keyword evidence="7" id="KW-1185">Reference proteome</keyword>
<protein>
    <recommendedName>
        <fullName evidence="8">Misato Segment II tubulin-like domain-containing protein</fullName>
    </recommendedName>
</protein>
<dbReference type="EMBL" id="SZYD01000011">
    <property type="protein sequence ID" value="KAD4888097.1"/>
    <property type="molecule type" value="Genomic_DNA"/>
</dbReference>
<dbReference type="PANTHER" id="PTHR13391:SF0">
    <property type="entry name" value="PROTEIN MISATO HOMOLOG 1"/>
    <property type="match status" value="1"/>
</dbReference>
<evidence type="ECO:0000256" key="3">
    <source>
        <dbReference type="ARBA" id="ARBA00023128"/>
    </source>
</evidence>
<dbReference type="InterPro" id="IPR029209">
    <property type="entry name" value="DML1/Misato_tubulin"/>
</dbReference>
<evidence type="ECO:0000259" key="5">
    <source>
        <dbReference type="Pfam" id="PF14881"/>
    </source>
</evidence>
<evidence type="ECO:0000313" key="7">
    <source>
        <dbReference type="Proteomes" id="UP000326396"/>
    </source>
</evidence>
<dbReference type="GO" id="GO:0007005">
    <property type="term" value="P:mitochondrion organization"/>
    <property type="evidence" value="ECO:0007669"/>
    <property type="project" value="InterPro"/>
</dbReference>
<evidence type="ECO:0000313" key="6">
    <source>
        <dbReference type="EMBL" id="KAD4888097.1"/>
    </source>
</evidence>